<evidence type="ECO:0000256" key="14">
    <source>
        <dbReference type="ARBA" id="ARBA00023157"/>
    </source>
</evidence>
<keyword evidence="24" id="KW-0238">DNA-binding</keyword>
<organism evidence="24 25">
    <name type="scientific">Platysternon megacephalum</name>
    <name type="common">big-headed turtle</name>
    <dbReference type="NCBI Taxonomy" id="55544"/>
    <lineage>
        <taxon>Eukaryota</taxon>
        <taxon>Metazoa</taxon>
        <taxon>Chordata</taxon>
        <taxon>Craniata</taxon>
        <taxon>Vertebrata</taxon>
        <taxon>Euteleostomi</taxon>
        <taxon>Archelosauria</taxon>
        <taxon>Testudinata</taxon>
        <taxon>Testudines</taxon>
        <taxon>Cryptodira</taxon>
        <taxon>Durocryptodira</taxon>
        <taxon>Testudinoidea</taxon>
        <taxon>Platysternidae</taxon>
        <taxon>Platysternon</taxon>
    </lineage>
</organism>
<accession>A0A4D9E1A2</accession>
<comment type="similarity">
    <text evidence="3">Belongs to the TTC21 family.</text>
</comment>
<evidence type="ECO:0000256" key="11">
    <source>
        <dbReference type="ARBA" id="ARBA00022825"/>
    </source>
</evidence>
<keyword evidence="24" id="KW-0371">Homeobox</keyword>
<feature type="repeat" description="TPR" evidence="21">
    <location>
        <begin position="723"/>
        <end position="756"/>
    </location>
</feature>
<evidence type="ECO:0000256" key="13">
    <source>
        <dbReference type="ARBA" id="ARBA00023145"/>
    </source>
</evidence>
<evidence type="ECO:0000256" key="7">
    <source>
        <dbReference type="ARBA" id="ARBA00022729"/>
    </source>
</evidence>
<feature type="repeat" description="TPR" evidence="21">
    <location>
        <begin position="757"/>
        <end position="790"/>
    </location>
</feature>
<evidence type="ECO:0000256" key="22">
    <source>
        <dbReference type="RuleBase" id="RU363034"/>
    </source>
</evidence>
<dbReference type="InterPro" id="IPR009003">
    <property type="entry name" value="Peptidase_S1_PA"/>
</dbReference>
<evidence type="ECO:0000313" key="24">
    <source>
        <dbReference type="EMBL" id="TFK04441.1"/>
    </source>
</evidence>
<feature type="domain" description="Peptidase S1" evidence="23">
    <location>
        <begin position="1305"/>
        <end position="1547"/>
    </location>
</feature>
<keyword evidence="25" id="KW-1185">Reference proteome</keyword>
<dbReference type="FunFam" id="1.25.40.10:FF:000493">
    <property type="entry name" value="Tetratricopeptide repeat domain 21B"/>
    <property type="match status" value="1"/>
</dbReference>
<dbReference type="InterPro" id="IPR001254">
    <property type="entry name" value="Trypsin_dom"/>
</dbReference>
<dbReference type="Gene3D" id="1.25.40.10">
    <property type="entry name" value="Tetratricopeptide repeat domain"/>
    <property type="match status" value="5"/>
</dbReference>
<dbReference type="PROSITE" id="PS00134">
    <property type="entry name" value="TRYPSIN_HIS"/>
    <property type="match status" value="1"/>
</dbReference>
<evidence type="ECO:0000256" key="1">
    <source>
        <dbReference type="ARBA" id="ARBA00004430"/>
    </source>
</evidence>
<evidence type="ECO:0000256" key="4">
    <source>
        <dbReference type="ARBA" id="ARBA00022490"/>
    </source>
</evidence>
<evidence type="ECO:0000256" key="12">
    <source>
        <dbReference type="ARBA" id="ARBA00023069"/>
    </source>
</evidence>
<dbReference type="InterPro" id="IPR018114">
    <property type="entry name" value="TRYPSIN_HIS"/>
</dbReference>
<dbReference type="GO" id="GO:0030991">
    <property type="term" value="C:intraciliary transport particle A"/>
    <property type="evidence" value="ECO:0007669"/>
    <property type="project" value="TreeGrafter"/>
</dbReference>
<evidence type="ECO:0000256" key="6">
    <source>
        <dbReference type="ARBA" id="ARBA00022670"/>
    </source>
</evidence>
<dbReference type="Pfam" id="PF25063">
    <property type="entry name" value="ARM_TT21_C"/>
    <property type="match status" value="1"/>
</dbReference>
<dbReference type="GO" id="GO:0005930">
    <property type="term" value="C:axoneme"/>
    <property type="evidence" value="ECO:0007669"/>
    <property type="project" value="UniProtKB-SubCell"/>
</dbReference>
<dbReference type="FunFam" id="1.25.40.10:FF:001960">
    <property type="entry name" value="Tetratricopeptide repeat domain 21A"/>
    <property type="match status" value="1"/>
</dbReference>
<dbReference type="FunFam" id="1.25.40.10:FF:000245">
    <property type="entry name" value="Tetratricopeptide repeat domain 21B"/>
    <property type="match status" value="1"/>
</dbReference>
<evidence type="ECO:0000256" key="21">
    <source>
        <dbReference type="PROSITE-ProRule" id="PRU00339"/>
    </source>
</evidence>
<dbReference type="Proteomes" id="UP000297703">
    <property type="component" value="Unassembled WGS sequence"/>
</dbReference>
<keyword evidence="4" id="KW-0963">Cytoplasm</keyword>
<evidence type="ECO:0000256" key="10">
    <source>
        <dbReference type="ARBA" id="ARBA00022803"/>
    </source>
</evidence>
<evidence type="ECO:0000313" key="25">
    <source>
        <dbReference type="Proteomes" id="UP000297703"/>
    </source>
</evidence>
<keyword evidence="15" id="KW-0206">Cytoskeleton</keyword>
<keyword evidence="14" id="KW-1015">Disulfide bond</keyword>
<evidence type="ECO:0000256" key="17">
    <source>
        <dbReference type="ARBA" id="ARBA00058418"/>
    </source>
</evidence>
<dbReference type="InterPro" id="IPR056832">
    <property type="entry name" value="ARM_TT21_2nd"/>
</dbReference>
<dbReference type="PROSITE" id="PS50240">
    <property type="entry name" value="TRYPSIN_DOM"/>
    <property type="match status" value="1"/>
</dbReference>
<evidence type="ECO:0000256" key="18">
    <source>
        <dbReference type="ARBA" id="ARBA00062181"/>
    </source>
</evidence>
<reference evidence="24 25" key="2">
    <citation type="submission" date="2019-04" db="EMBL/GenBank/DDBJ databases">
        <title>The genome sequence of big-headed turtle.</title>
        <authorList>
            <person name="Gong S."/>
        </authorList>
    </citation>
    <scope>NUCLEOTIDE SEQUENCE [LARGE SCALE GENOMIC DNA]</scope>
    <source>
        <strain evidence="24">DO16091913</strain>
        <tissue evidence="24">Muscle</tissue>
    </source>
</reference>
<keyword evidence="11 22" id="KW-0720">Serine protease</keyword>
<dbReference type="STRING" id="55544.A0A4D9E1A2"/>
<keyword evidence="6 22" id="KW-0645">Protease</keyword>
<dbReference type="Pfam" id="PF13176">
    <property type="entry name" value="TPR_7"/>
    <property type="match status" value="1"/>
</dbReference>
<dbReference type="EMBL" id="QXTE01000138">
    <property type="protein sequence ID" value="TFK04441.1"/>
    <property type="molecule type" value="Genomic_DNA"/>
</dbReference>
<dbReference type="Pfam" id="PF25060">
    <property type="entry name" value="ARM_TT21_2nd"/>
    <property type="match status" value="1"/>
</dbReference>
<dbReference type="Pfam" id="PF25058">
    <property type="entry name" value="ARM_TT21"/>
    <property type="match status" value="1"/>
</dbReference>
<comment type="caution">
    <text evidence="24">The sequence shown here is derived from an EMBL/GenBank/DDBJ whole genome shotgun (WGS) entry which is preliminary data.</text>
</comment>
<dbReference type="PRINTS" id="PR00722">
    <property type="entry name" value="CHYMOTRYPSIN"/>
</dbReference>
<evidence type="ECO:0000256" key="9">
    <source>
        <dbReference type="ARBA" id="ARBA00022801"/>
    </source>
</evidence>
<dbReference type="PROSITE" id="PS00135">
    <property type="entry name" value="TRYPSIN_SER"/>
    <property type="match status" value="1"/>
</dbReference>
<dbReference type="FunFam" id="2.40.10.10:FF:000017">
    <property type="entry name" value="Chymotrypsin-like elastase family member 1"/>
    <property type="match status" value="1"/>
</dbReference>
<evidence type="ECO:0000256" key="2">
    <source>
        <dbReference type="ARBA" id="ARBA00004613"/>
    </source>
</evidence>
<dbReference type="GO" id="GO:0003677">
    <property type="term" value="F:DNA binding"/>
    <property type="evidence" value="ECO:0007669"/>
    <property type="project" value="UniProtKB-KW"/>
</dbReference>
<dbReference type="GO" id="GO:0006508">
    <property type="term" value="P:proteolysis"/>
    <property type="evidence" value="ECO:0007669"/>
    <property type="project" value="UniProtKB-KW"/>
</dbReference>
<dbReference type="GO" id="GO:0005576">
    <property type="term" value="C:extracellular region"/>
    <property type="evidence" value="ECO:0007669"/>
    <property type="project" value="UniProtKB-SubCell"/>
</dbReference>
<dbReference type="FunFam" id="1.25.40.10:FF:000219">
    <property type="entry name" value="Tetratricopeptide repeat domain 21B"/>
    <property type="match status" value="1"/>
</dbReference>
<dbReference type="InterPro" id="IPR011990">
    <property type="entry name" value="TPR-like_helical_dom_sf"/>
</dbReference>
<evidence type="ECO:0000256" key="19">
    <source>
        <dbReference type="ARBA" id="ARBA00068477"/>
    </source>
</evidence>
<dbReference type="Pfam" id="PF25064">
    <property type="entry name" value="ARM_TT21_5th"/>
    <property type="match status" value="1"/>
</dbReference>
<dbReference type="PANTHER" id="PTHR14699:SF2">
    <property type="entry name" value="TETRATRICOPEPTIDE REPEAT PROTEIN 21A"/>
    <property type="match status" value="1"/>
</dbReference>
<keyword evidence="13" id="KW-0865">Zymogen</keyword>
<dbReference type="Pfam" id="PF00089">
    <property type="entry name" value="Trypsin"/>
    <property type="match status" value="1"/>
</dbReference>
<sequence>MTERDPQPMAYIIYYAQEKYFNHVRQFANLELDKYLNDPVFQFFKAYGTLHLGQIQDAILQLENARKCHSDVSLCCLLALIYAHKICENVDRDAVLELENKLKETRKTAGINALYYAGMFLWLMGKNDKANEYIDRMLKMSNGSREGLMLKGWVYCTSDKQHAIKKSIKYLDEGIQDTTDIFGLMGKARYFMMQQNYSGALEVVNQIIVNFSGFIPAFILKMRLFLAQQDWEQTLETALRILSKDGTNIDGLQASIVNELSRTGNLNAASFQLRDFIHSLETKEPQNADLHLRKILVVSRLCGKNQQILQLIYGFIERSYTKLKSSDACFANELGYQLILQGKWKDASVWYRRAMELDESSVDALTGIIWCQVLEGKLDEAEHQLEFLKEVQQSIGKSAVLVYLQAVIASKKNKNEPVATALLNEAAELHFSALHGLPLSMEYYEKLNPMFLIEIVKEYLVFCPKQPRSPGQIVSPFLKQAAIILNPVVKAAPGMLEPLYLMAQVKYLSGELENAQGTLQRCLDLDPTSADVHLLMAQIYLSQGNFRECSHSLELGVSHNFQVRDYPLYHFIKARALNKVGDYPEAIKILKMIISLPYMKKGESKKILGTSITTSERVSIHLELAEALRLNGELHEATKIMQDAINEFSGTPEEIRITVANVDLALSKGEVEIALSMLRNITPSQPYYTEVKEKMAQIYLQIRKDKRLYIGCYCELCEQLPSPHTSLLLGDAYMNIQEPEKAVEVYEAAQRKNPLDATLARKIGQAYVKTHQYSKAINYYEVALKMSKQDFLCHDLAELFLKLKKFNKAERVLNQAMEHDSVNDLPSMMKDVKSLLLLAKVYKNNKKEEVMGTLNKACDIQLRILKRIPLEQPELIPSQKQLTSSICVQFAEQYLIEKEYIQAVKWYKDALCYTQTDSKVLLQLARLYLTQGDIESCEHHCALLLQDDNCNEIATMMMADLMFRKQKYEQAINLYQNVLDKAPDNFSVMERVIDLLRRSGKLDKTTYFFEMAKKTSTRVLLEPGYNYCKGLYCWHMGQPNQALKYFNKARKDSDWGQRAINNMIQICLNPDHEIIGGEVFESLNEEDSNLKEKRESEQHGIRTAEKLLKEFYPHSQEGQNQMKMLQNCCLMATKDKINVEKALSVFVEMAQNERESVPAILAMAQAYMILKQTPKARTQLKRLAKANWTLSDAEELEKSWMLLSDIYCKSGKYDLATEQLKRCLQYNKSCSKAYEYMGFIMEKEQAYKDAATNYELAWKYSNQANPAVEECRRDLCRDGAIQLQRAISGSPLSHAVHNDMLIERVIGGQEAVPNSWKWQVSLQIADAYYPEYFSHICGGTLISPNWVMTAAHCLQMPIQENYQVVLGEHNLFELDGTEYFVGVDKIFIHEDWNPTVIGNGNDIALLHLSVPAYNNGFVEIGMLPAEGDILPNNYPCYITGWGLVNVGGSVPARLQEAMLPVVDHAICSQNNWWGSHAKENMVCAGGDGVRSGCNGDSGGPFQCYRDGQWQIHGIVSFGIVPYCNTYQKPTVFTRVSAYINWIHNIMKNNGGY</sequence>
<evidence type="ECO:0000259" key="23">
    <source>
        <dbReference type="PROSITE" id="PS50240"/>
    </source>
</evidence>
<dbReference type="InterPro" id="IPR019734">
    <property type="entry name" value="TPR_rpt"/>
</dbReference>
<evidence type="ECO:0000256" key="20">
    <source>
        <dbReference type="ARBA" id="ARBA00084066"/>
    </source>
</evidence>
<dbReference type="InterPro" id="IPR056836">
    <property type="entry name" value="ARM_TT21_4th"/>
</dbReference>
<dbReference type="InterPro" id="IPR056833">
    <property type="entry name" value="ARM_TT21_N"/>
</dbReference>
<comment type="function">
    <text evidence="17">Component of the IFT complex A (IFT-A), a complex required for retrograde ciliary transport and entry into cilia of G protein-coupled receptors (GPCRs). Essential for retrograde trafficking of IFT-1, IFT-B and GPCRs. Negatively modulates the SHH signal transduction.</text>
</comment>
<keyword evidence="9 22" id="KW-0378">Hydrolase</keyword>
<protein>
    <recommendedName>
        <fullName evidence="19">Tetratricopeptide repeat protein 21B</fullName>
    </recommendedName>
    <alternativeName>
        <fullName evidence="20">Intraflagellar transport 139 homolog</fullName>
    </alternativeName>
</protein>
<dbReference type="Pfam" id="PF25068">
    <property type="entry name" value="ARM_TT21_4th"/>
    <property type="match status" value="1"/>
</dbReference>
<proteinExistence type="inferred from homology"/>
<dbReference type="FunFam" id="2.40.10.10:FF:000122">
    <property type="entry name" value="Chymotrypsin-like elastase family member 1"/>
    <property type="match status" value="1"/>
</dbReference>
<gene>
    <name evidence="24" type="ORF">DR999_PMT13071</name>
</gene>
<keyword evidence="12" id="KW-0969">Cilium</keyword>
<dbReference type="InterPro" id="IPR043504">
    <property type="entry name" value="Peptidase_S1_PA_chymotrypsin"/>
</dbReference>
<dbReference type="InterPro" id="IPR056835">
    <property type="entry name" value="ARM_TT21_5th"/>
</dbReference>
<dbReference type="InterPro" id="IPR001314">
    <property type="entry name" value="Peptidase_S1A"/>
</dbReference>
<dbReference type="InterPro" id="IPR033116">
    <property type="entry name" value="TRYPSIN_SER"/>
</dbReference>
<dbReference type="Gene3D" id="2.40.10.10">
    <property type="entry name" value="Trypsin-like serine proteases"/>
    <property type="match status" value="2"/>
</dbReference>
<comment type="subunit">
    <text evidence="18">Component of the IFT complex A (IFT-A) complex. IFT-A complex is divided into a core subcomplex composed of IFT122:IFT140:WDR19 which is associated with TULP3 and a peripheral subcomplex composed of IFT43:WDR35:TTC21B. Interacts directy with WDR35 and TTC21B. Interacts with TTC25.</text>
</comment>
<evidence type="ECO:0000256" key="5">
    <source>
        <dbReference type="ARBA" id="ARBA00022525"/>
    </source>
</evidence>
<dbReference type="SMART" id="SM00020">
    <property type="entry name" value="Tryp_SPc"/>
    <property type="match status" value="1"/>
</dbReference>
<keyword evidence="10 21" id="KW-0802">TPR repeat</keyword>
<reference evidence="24 25" key="1">
    <citation type="submission" date="2019-04" db="EMBL/GenBank/DDBJ databases">
        <title>Draft genome of the big-headed turtle Platysternon megacephalum.</title>
        <authorList>
            <person name="Gong S."/>
        </authorList>
    </citation>
    <scope>NUCLEOTIDE SEQUENCE [LARGE SCALE GENOMIC DNA]</scope>
    <source>
        <strain evidence="24">DO16091913</strain>
        <tissue evidence="24">Muscle</tissue>
    </source>
</reference>
<dbReference type="GO" id="GO:0004252">
    <property type="term" value="F:serine-type endopeptidase activity"/>
    <property type="evidence" value="ECO:0007669"/>
    <property type="project" value="InterPro"/>
</dbReference>
<dbReference type="GO" id="GO:0035721">
    <property type="term" value="P:intraciliary retrograde transport"/>
    <property type="evidence" value="ECO:0007669"/>
    <property type="project" value="TreeGrafter"/>
</dbReference>
<dbReference type="InterPro" id="IPR040364">
    <property type="entry name" value="TTC21A/TTC21B"/>
</dbReference>
<dbReference type="GO" id="GO:0061512">
    <property type="term" value="P:protein localization to cilium"/>
    <property type="evidence" value="ECO:0007669"/>
    <property type="project" value="TreeGrafter"/>
</dbReference>
<dbReference type="SMART" id="SM00028">
    <property type="entry name" value="TPR"/>
    <property type="match status" value="15"/>
</dbReference>
<evidence type="ECO:0000256" key="15">
    <source>
        <dbReference type="ARBA" id="ARBA00023212"/>
    </source>
</evidence>
<dbReference type="CDD" id="cd00190">
    <property type="entry name" value="Tryp_SPc"/>
    <property type="match status" value="1"/>
</dbReference>
<dbReference type="Pfam" id="PF25062">
    <property type="entry name" value="ARM_TT21_N"/>
    <property type="match status" value="1"/>
</dbReference>
<dbReference type="SUPFAM" id="SSF50494">
    <property type="entry name" value="Trypsin-like serine proteases"/>
    <property type="match status" value="1"/>
</dbReference>
<keyword evidence="5" id="KW-0964">Secreted</keyword>
<dbReference type="OrthoDB" id="10259630at2759"/>
<dbReference type="PROSITE" id="PS50005">
    <property type="entry name" value="TPR"/>
    <property type="match status" value="3"/>
</dbReference>
<evidence type="ECO:0000256" key="16">
    <source>
        <dbReference type="ARBA" id="ARBA00023273"/>
    </source>
</evidence>
<dbReference type="PANTHER" id="PTHR14699">
    <property type="entry name" value="STI2 PROTEIN-RELATED"/>
    <property type="match status" value="1"/>
</dbReference>
<evidence type="ECO:0000256" key="8">
    <source>
        <dbReference type="ARBA" id="ARBA00022737"/>
    </source>
</evidence>
<name>A0A4D9E1A2_9SAUR</name>
<comment type="subcellular location">
    <subcellularLocation>
        <location evidence="1">Cytoplasm</location>
        <location evidence="1">Cytoskeleton</location>
        <location evidence="1">Cilium axoneme</location>
    </subcellularLocation>
    <subcellularLocation>
        <location evidence="2">Secreted</location>
    </subcellularLocation>
</comment>
<feature type="repeat" description="TPR" evidence="21">
    <location>
        <begin position="952"/>
        <end position="985"/>
    </location>
</feature>
<keyword evidence="8" id="KW-0677">Repeat</keyword>
<dbReference type="InterPro" id="IPR056834">
    <property type="entry name" value="ARM_TT21_C"/>
</dbReference>
<keyword evidence="7" id="KW-0732">Signal</keyword>
<dbReference type="SUPFAM" id="SSF48452">
    <property type="entry name" value="TPR-like"/>
    <property type="match status" value="4"/>
</dbReference>
<keyword evidence="16" id="KW-0966">Cell projection</keyword>
<dbReference type="GO" id="GO:0010468">
    <property type="term" value="P:regulation of gene expression"/>
    <property type="evidence" value="ECO:0007669"/>
    <property type="project" value="UniProtKB-ARBA"/>
</dbReference>
<evidence type="ECO:0000256" key="3">
    <source>
        <dbReference type="ARBA" id="ARBA00010935"/>
    </source>
</evidence>